<organism evidence="1 2">
    <name type="scientific">Sinorhizobium medicae</name>
    <dbReference type="NCBI Taxonomy" id="110321"/>
    <lineage>
        <taxon>Bacteria</taxon>
        <taxon>Pseudomonadati</taxon>
        <taxon>Pseudomonadota</taxon>
        <taxon>Alphaproteobacteria</taxon>
        <taxon>Hyphomicrobiales</taxon>
        <taxon>Rhizobiaceae</taxon>
        <taxon>Sinorhizobium/Ensifer group</taxon>
        <taxon>Sinorhizobium</taxon>
    </lineage>
</organism>
<accession>A0A508WQN9</accession>
<protein>
    <submittedName>
        <fullName evidence="1">Uncharacterized protein</fullName>
    </submittedName>
</protein>
<sequence>MLAATAQNLRRLAKLRPVRECPREGSNKFAKLYNAAQSSDALKLEVFSKISAQEPWLKSNRPCECRRESPKNSWLCKSHEGL</sequence>
<evidence type="ECO:0000313" key="2">
    <source>
        <dbReference type="Proteomes" id="UP000507954"/>
    </source>
</evidence>
<dbReference type="AlphaFoldDB" id="A0A508WQN9"/>
<dbReference type="Proteomes" id="UP000507954">
    <property type="component" value="Unassembled WGS sequence"/>
</dbReference>
<reference evidence="1 2" key="1">
    <citation type="submission" date="2019-06" db="EMBL/GenBank/DDBJ databases">
        <authorList>
            <person name="Le Quere A."/>
            <person name="Colella S."/>
        </authorList>
    </citation>
    <scope>NUCLEOTIDE SEQUENCE [LARGE SCALE GENOMIC DNA]</scope>
    <source>
        <strain evidence="1">EmedicaeMD41</strain>
    </source>
</reference>
<proteinExistence type="predicted"/>
<dbReference type="EMBL" id="CABFNB010000021">
    <property type="protein sequence ID" value="VTZ59632.1"/>
    <property type="molecule type" value="Genomic_DNA"/>
</dbReference>
<gene>
    <name evidence="1" type="ORF">EMEDMD4_1170011</name>
</gene>
<evidence type="ECO:0000313" key="1">
    <source>
        <dbReference type="EMBL" id="VTZ59632.1"/>
    </source>
</evidence>
<name>A0A508WQN9_9HYPH</name>